<feature type="domain" description="Disease resistance N-terminal" evidence="6">
    <location>
        <begin position="5"/>
        <end position="99"/>
    </location>
</feature>
<comment type="caution">
    <text evidence="9">The sequence shown here is derived from an EMBL/GenBank/DDBJ whole genome shotgun (WGS) entry which is preliminary data.</text>
</comment>
<keyword evidence="10" id="KW-1185">Reference proteome</keyword>
<dbReference type="PANTHER" id="PTHR23155:SF1185">
    <property type="entry name" value="DISEASE RESISTANCE RPP8-LIKE PROTEIN 3-RELATED"/>
    <property type="match status" value="1"/>
</dbReference>
<dbReference type="Gene3D" id="3.80.10.10">
    <property type="entry name" value="Ribonuclease Inhibitor"/>
    <property type="match status" value="2"/>
</dbReference>
<dbReference type="PANTHER" id="PTHR23155">
    <property type="entry name" value="DISEASE RESISTANCE PROTEIN RP"/>
    <property type="match status" value="1"/>
</dbReference>
<evidence type="ECO:0000313" key="10">
    <source>
        <dbReference type="Proteomes" id="UP001187192"/>
    </source>
</evidence>
<evidence type="ECO:0000259" key="8">
    <source>
        <dbReference type="Pfam" id="PF23598"/>
    </source>
</evidence>
<dbReference type="InterPro" id="IPR041118">
    <property type="entry name" value="Rx_N"/>
</dbReference>
<dbReference type="Pfam" id="PF18052">
    <property type="entry name" value="Rx_N"/>
    <property type="match status" value="1"/>
</dbReference>
<dbReference type="Pfam" id="PF23598">
    <property type="entry name" value="LRR_14"/>
    <property type="match status" value="1"/>
</dbReference>
<dbReference type="Gene3D" id="1.10.10.10">
    <property type="entry name" value="Winged helix-like DNA-binding domain superfamily/Winged helix DNA-binding domain"/>
    <property type="match status" value="1"/>
</dbReference>
<dbReference type="Gene3D" id="1.10.8.430">
    <property type="entry name" value="Helical domain of apoptotic protease-activating factors"/>
    <property type="match status" value="1"/>
</dbReference>
<dbReference type="Pfam" id="PF00931">
    <property type="entry name" value="NB-ARC"/>
    <property type="match status" value="1"/>
</dbReference>
<feature type="transmembrane region" description="Helical" evidence="4">
    <location>
        <begin position="962"/>
        <end position="986"/>
    </location>
</feature>
<dbReference type="Proteomes" id="UP001187192">
    <property type="component" value="Unassembled WGS sequence"/>
</dbReference>
<name>A0AA88DYI1_FICCA</name>
<evidence type="ECO:0000259" key="6">
    <source>
        <dbReference type="Pfam" id="PF18052"/>
    </source>
</evidence>
<dbReference type="Gene3D" id="1.20.5.4130">
    <property type="match status" value="1"/>
</dbReference>
<dbReference type="SUPFAM" id="SSF52058">
    <property type="entry name" value="L domain-like"/>
    <property type="match status" value="1"/>
</dbReference>
<keyword evidence="4" id="KW-0472">Membrane</keyword>
<feature type="domain" description="NB-ARC" evidence="5">
    <location>
        <begin position="179"/>
        <end position="350"/>
    </location>
</feature>
<dbReference type="EMBL" id="BTGU01000170">
    <property type="protein sequence ID" value="GMN64179.1"/>
    <property type="molecule type" value="Genomic_DNA"/>
</dbReference>
<accession>A0AA88DYI1</accession>
<dbReference type="InterPro" id="IPR036388">
    <property type="entry name" value="WH-like_DNA-bd_sf"/>
</dbReference>
<organism evidence="9 10">
    <name type="scientific">Ficus carica</name>
    <name type="common">Common fig</name>
    <dbReference type="NCBI Taxonomy" id="3494"/>
    <lineage>
        <taxon>Eukaryota</taxon>
        <taxon>Viridiplantae</taxon>
        <taxon>Streptophyta</taxon>
        <taxon>Embryophyta</taxon>
        <taxon>Tracheophyta</taxon>
        <taxon>Spermatophyta</taxon>
        <taxon>Magnoliopsida</taxon>
        <taxon>eudicotyledons</taxon>
        <taxon>Gunneridae</taxon>
        <taxon>Pentapetalae</taxon>
        <taxon>rosids</taxon>
        <taxon>fabids</taxon>
        <taxon>Rosales</taxon>
        <taxon>Moraceae</taxon>
        <taxon>Ficeae</taxon>
        <taxon>Ficus</taxon>
    </lineage>
</organism>
<dbReference type="PRINTS" id="PR00364">
    <property type="entry name" value="DISEASERSIST"/>
</dbReference>
<dbReference type="SUPFAM" id="SSF52540">
    <property type="entry name" value="P-loop containing nucleoside triphosphate hydrolases"/>
    <property type="match status" value="1"/>
</dbReference>
<dbReference type="InterPro" id="IPR038005">
    <property type="entry name" value="RX-like_CC"/>
</dbReference>
<gene>
    <name evidence="9" type="ORF">TIFTF001_033247</name>
</gene>
<keyword evidence="4" id="KW-1133">Transmembrane helix</keyword>
<keyword evidence="1" id="KW-0677">Repeat</keyword>
<proteinExistence type="predicted"/>
<dbReference type="CDD" id="cd14798">
    <property type="entry name" value="RX-CC_like"/>
    <property type="match status" value="1"/>
</dbReference>
<dbReference type="Pfam" id="PF23559">
    <property type="entry name" value="WHD_DRP"/>
    <property type="match status" value="1"/>
</dbReference>
<feature type="domain" description="Disease resistance protein winged helix" evidence="7">
    <location>
        <begin position="446"/>
        <end position="510"/>
    </location>
</feature>
<sequence>MAEAVVSFVLEQVGELIVDSIVKEAMFLYGVNDRVDLAQTELQQIRCFLRDADARISHGTATESLRFLVAETKEGAYDLEDVVAKFSSEVTARQRRKSDIMNVLKRCVFLLNDAIKLHKVGSQIEKVSTRISKLVPRFQAFDLTKSENTEGGTSSSMERQRELRRAYSHIVQPDVVGFEKNIEELVDHLTSDANSHHVVSICGMGGLGKTTLARKVYQHGKIRRHFDSLAWASISQQCHVSSVWKEVSLKLCPEDEDKIRKMHEVEICRKLYNIQKEKKCLVILDDIWTIEMWDILSPAFPKYETNSRILLTTRSRDLALHADRNGIVHEPLCLSDDKSWELFQKILGRRQTDYEDGKIKEQLGRQMIRHCGGLPLAIVVLGGLLYRKETVLEWEMVGKNVKKHIREGKGKELQDSKYSGVSWVLGLSYDELPYFLKPCFLYLASFPEDSEIRVDELCQMWMAEGFISSEDMGYDYFYELVQRCMVQRGALDSIHKRIRTCRVHDLMRDFCLSKVHEENFLRIVDLSNQQEATDTLASTKVRRLAMISSHSGSIGDHNLIRIIKDGCLRSFLCSGRSLGSIPLKPWFNYFYLLKVLKLGNVDSEFQLPKEIGKLIQLRFLSLQGDQMKPLPSSIINLACLQTLELKLFRGDDLLKNVSEWRLEHLRYLYLPFHHTNFFGDKKLMLENASSLQTVVNISTSYLGFNDLAQLTRLTKLKVRFDDDWQGGVTFSHLGFLRVDIRKARKRDITPIILSCPQIYRLKVSGAITKLQEHNQFSSNLLKLTLKRTGLKNDPMPTLGKLPNLRILCLGDHAFSVQEIVCLKQSFPRLESLHFGENFSLEVWRMEEGALPCLCHLSFSFVPFLKTFPDGLRYITTLKEIVLDEMGVAQVRRLKEGGEDFYKVEHVPSLVVLIICKILWGGISDMWKLCATRIAGMLSSDNVVGVAGMLCTARIAGMLSSDYIVVIGPLNFVLILFLSPRVMFVYVRIDKARNFFRWGKN</sequence>
<evidence type="ECO:0000256" key="3">
    <source>
        <dbReference type="ARBA" id="ARBA00022821"/>
    </source>
</evidence>
<dbReference type="GO" id="GO:0098542">
    <property type="term" value="P:defense response to other organism"/>
    <property type="evidence" value="ECO:0007669"/>
    <property type="project" value="TreeGrafter"/>
</dbReference>
<dbReference type="InterPro" id="IPR055414">
    <property type="entry name" value="LRR_R13L4/SHOC2-like"/>
</dbReference>
<evidence type="ECO:0000259" key="5">
    <source>
        <dbReference type="Pfam" id="PF00931"/>
    </source>
</evidence>
<dbReference type="FunFam" id="1.10.8.430:FF:000003">
    <property type="entry name" value="Probable disease resistance protein At5g66910"/>
    <property type="match status" value="1"/>
</dbReference>
<evidence type="ECO:0000256" key="1">
    <source>
        <dbReference type="ARBA" id="ARBA00022737"/>
    </source>
</evidence>
<evidence type="ECO:0000256" key="4">
    <source>
        <dbReference type="SAM" id="Phobius"/>
    </source>
</evidence>
<dbReference type="Gene3D" id="3.40.50.300">
    <property type="entry name" value="P-loop containing nucleotide triphosphate hydrolases"/>
    <property type="match status" value="1"/>
</dbReference>
<dbReference type="GO" id="GO:0043531">
    <property type="term" value="F:ADP binding"/>
    <property type="evidence" value="ECO:0007669"/>
    <property type="project" value="InterPro"/>
</dbReference>
<dbReference type="FunFam" id="1.10.10.10:FF:000322">
    <property type="entry name" value="Probable disease resistance protein At1g63360"/>
    <property type="match status" value="1"/>
</dbReference>
<dbReference type="InterPro" id="IPR044974">
    <property type="entry name" value="Disease_R_plants"/>
</dbReference>
<protein>
    <submittedName>
        <fullName evidence="9">Uncharacterized protein</fullName>
    </submittedName>
</protein>
<dbReference type="InterPro" id="IPR002182">
    <property type="entry name" value="NB-ARC"/>
</dbReference>
<keyword evidence="4" id="KW-0812">Transmembrane</keyword>
<dbReference type="InterPro" id="IPR058922">
    <property type="entry name" value="WHD_DRP"/>
</dbReference>
<evidence type="ECO:0000259" key="7">
    <source>
        <dbReference type="Pfam" id="PF23559"/>
    </source>
</evidence>
<evidence type="ECO:0000313" key="9">
    <source>
        <dbReference type="EMBL" id="GMN64179.1"/>
    </source>
</evidence>
<dbReference type="AlphaFoldDB" id="A0AA88DYI1"/>
<dbReference type="InterPro" id="IPR027417">
    <property type="entry name" value="P-loop_NTPase"/>
</dbReference>
<reference evidence="9" key="1">
    <citation type="submission" date="2023-07" db="EMBL/GenBank/DDBJ databases">
        <title>draft genome sequence of fig (Ficus carica).</title>
        <authorList>
            <person name="Takahashi T."/>
            <person name="Nishimura K."/>
        </authorList>
    </citation>
    <scope>NUCLEOTIDE SEQUENCE</scope>
</reference>
<keyword evidence="3" id="KW-0611">Plant defense</keyword>
<evidence type="ECO:0000256" key="2">
    <source>
        <dbReference type="ARBA" id="ARBA00022741"/>
    </source>
</evidence>
<dbReference type="InterPro" id="IPR042197">
    <property type="entry name" value="Apaf_helical"/>
</dbReference>
<dbReference type="InterPro" id="IPR032675">
    <property type="entry name" value="LRR_dom_sf"/>
</dbReference>
<keyword evidence="2" id="KW-0547">Nucleotide-binding</keyword>
<feature type="domain" description="Disease resistance R13L4/SHOC-2-like LRR" evidence="8">
    <location>
        <begin position="568"/>
        <end position="881"/>
    </location>
</feature>
<dbReference type="FunFam" id="3.40.50.300:FF:001091">
    <property type="entry name" value="Probable disease resistance protein At1g61300"/>
    <property type="match status" value="1"/>
</dbReference>